<proteinExistence type="predicted"/>
<evidence type="ECO:0000313" key="1">
    <source>
        <dbReference type="EMBL" id="MBX0303042.1"/>
    </source>
</evidence>
<dbReference type="Proteomes" id="UP000783863">
    <property type="component" value="Unassembled WGS sequence"/>
</dbReference>
<dbReference type="SUPFAM" id="SSF88713">
    <property type="entry name" value="Glycoside hydrolase/deacetylase"/>
    <property type="match status" value="1"/>
</dbReference>
<dbReference type="Gene3D" id="3.20.20.370">
    <property type="entry name" value="Glycoside hydrolase/deacetylase"/>
    <property type="match status" value="1"/>
</dbReference>
<name>A0A8J8C796_9EURY</name>
<sequence>MTVAITGDVHHMSMETRDQPYLDGTEVEAAVEYAEIAAEYGVPVTLFCTGRCIAEEPALVERLVSMANVELGGHNYWAFTTPVHSVWRALGKASGGRVGSWNGPRPFQSYEIRKTVAAFEAVGARITSWRDHAYRHDEHTAGLLAAHGFTHFSDAVEPDGTVRREDDLTVVPINTPPDHEHVYHAFRKPGTTAVEDFSGPFGTESHQPEDWCEWVVDYVSEHRATGETATVLAHPACMRLADGFDAFRDLCATLAEEDEPITLSDVTTND</sequence>
<evidence type="ECO:0000313" key="2">
    <source>
        <dbReference type="Proteomes" id="UP000783863"/>
    </source>
</evidence>
<dbReference type="GO" id="GO:0005975">
    <property type="term" value="P:carbohydrate metabolic process"/>
    <property type="evidence" value="ECO:0007669"/>
    <property type="project" value="InterPro"/>
</dbReference>
<gene>
    <name evidence="1" type="ORF">EGD98_05070</name>
</gene>
<dbReference type="EMBL" id="RKLQ01000001">
    <property type="protein sequence ID" value="MBX0303042.1"/>
    <property type="molecule type" value="Genomic_DNA"/>
</dbReference>
<reference evidence="1" key="1">
    <citation type="submission" date="2021-06" db="EMBL/GenBank/DDBJ databases">
        <title>Halomicroarcula sp. F24A a new haloarchaeum isolated from saline soil.</title>
        <authorList>
            <person name="Duran-Viseras A."/>
            <person name="Sanchez-Porro C."/>
            <person name="Ventosa A."/>
        </authorList>
    </citation>
    <scope>NUCLEOTIDE SEQUENCE</scope>
    <source>
        <strain evidence="1">F24A</strain>
    </source>
</reference>
<dbReference type="InterPro" id="IPR011330">
    <property type="entry name" value="Glyco_hydro/deAcase_b/a-brl"/>
</dbReference>
<evidence type="ECO:0008006" key="3">
    <source>
        <dbReference type="Google" id="ProtNLM"/>
    </source>
</evidence>
<dbReference type="RefSeq" id="WP_220587262.1">
    <property type="nucleotide sequence ID" value="NZ_RKLQ01000001.1"/>
</dbReference>
<accession>A0A8J8C796</accession>
<keyword evidence="2" id="KW-1185">Reference proteome</keyword>
<protein>
    <recommendedName>
        <fullName evidence="3">Polysaccharide deacetylase</fullName>
    </recommendedName>
</protein>
<organism evidence="1 2">
    <name type="scientific">Haloarcula salinisoli</name>
    <dbReference type="NCBI Taxonomy" id="2487746"/>
    <lineage>
        <taxon>Archaea</taxon>
        <taxon>Methanobacteriati</taxon>
        <taxon>Methanobacteriota</taxon>
        <taxon>Stenosarchaea group</taxon>
        <taxon>Halobacteria</taxon>
        <taxon>Halobacteriales</taxon>
        <taxon>Haloarculaceae</taxon>
        <taxon>Haloarcula</taxon>
    </lineage>
</organism>
<comment type="caution">
    <text evidence="1">The sequence shown here is derived from an EMBL/GenBank/DDBJ whole genome shotgun (WGS) entry which is preliminary data.</text>
</comment>
<dbReference type="AlphaFoldDB" id="A0A8J8C796"/>